<dbReference type="KEGG" id="bpy:Bphyt_4176"/>
<dbReference type="InterPro" id="IPR050312">
    <property type="entry name" value="IolE/XylAMocC-like"/>
</dbReference>
<dbReference type="Gene3D" id="3.20.20.150">
    <property type="entry name" value="Divalent-metal-dependent TIM barrel enzymes"/>
    <property type="match status" value="1"/>
</dbReference>
<evidence type="ECO:0000259" key="1">
    <source>
        <dbReference type="Pfam" id="PF01261"/>
    </source>
</evidence>
<protein>
    <submittedName>
        <fullName evidence="3">Xylose isomerase domain protein TIM barrel</fullName>
    </submittedName>
</protein>
<dbReference type="InterPro" id="IPR013097">
    <property type="entry name" value="Dabb"/>
</dbReference>
<dbReference type="SUPFAM" id="SSF51658">
    <property type="entry name" value="Xylose isomerase-like"/>
    <property type="match status" value="1"/>
</dbReference>
<dbReference type="InterPro" id="IPR011008">
    <property type="entry name" value="Dimeric_a/b-barrel"/>
</dbReference>
<dbReference type="EMBL" id="CP001053">
    <property type="protein sequence ID" value="ACD18558.1"/>
    <property type="molecule type" value="Genomic_DNA"/>
</dbReference>
<dbReference type="Proteomes" id="UP000001739">
    <property type="component" value="Chromosome 2"/>
</dbReference>
<dbReference type="RefSeq" id="WP_012426074.1">
    <property type="nucleotide sequence ID" value="NC_010676.1"/>
</dbReference>
<dbReference type="Pfam" id="PF07876">
    <property type="entry name" value="Dabb"/>
    <property type="match status" value="1"/>
</dbReference>
<dbReference type="PANTHER" id="PTHR12110:SF52">
    <property type="entry name" value="XYLOSE ISOMERASE"/>
    <property type="match status" value="1"/>
</dbReference>
<dbReference type="Gene3D" id="3.30.70.100">
    <property type="match status" value="1"/>
</dbReference>
<name>B2TEN7_PARPJ</name>
<accession>B2TEN7</accession>
<evidence type="ECO:0000259" key="2">
    <source>
        <dbReference type="Pfam" id="PF07876"/>
    </source>
</evidence>
<dbReference type="InterPro" id="IPR013022">
    <property type="entry name" value="Xyl_isomerase-like_TIM-brl"/>
</dbReference>
<dbReference type="PANTHER" id="PTHR12110">
    <property type="entry name" value="HYDROXYPYRUVATE ISOMERASE"/>
    <property type="match status" value="1"/>
</dbReference>
<dbReference type="eggNOG" id="COG1082">
    <property type="taxonomic scope" value="Bacteria"/>
</dbReference>
<gene>
    <name evidence="3" type="ordered locus">Bphyt_4176</name>
</gene>
<dbReference type="GO" id="GO:0016853">
    <property type="term" value="F:isomerase activity"/>
    <property type="evidence" value="ECO:0007669"/>
    <property type="project" value="UniProtKB-KW"/>
</dbReference>
<dbReference type="SUPFAM" id="SSF54909">
    <property type="entry name" value="Dimeric alpha+beta barrel"/>
    <property type="match status" value="1"/>
</dbReference>
<feature type="domain" description="Xylose isomerase-like TIM barrel" evidence="1">
    <location>
        <begin position="139"/>
        <end position="376"/>
    </location>
</feature>
<reference evidence="3 4" key="1">
    <citation type="journal article" date="2011" name="J. Bacteriol.">
        <title>Complete genome sequence of the plant growth-promoting endophyte Burkholderia phytofirmans strain PsJN.</title>
        <authorList>
            <person name="Weilharter A."/>
            <person name="Mitter B."/>
            <person name="Shin M.V."/>
            <person name="Chain P.S."/>
            <person name="Nowak J."/>
            <person name="Sessitsch A."/>
        </authorList>
    </citation>
    <scope>NUCLEOTIDE SEQUENCE [LARGE SCALE GENOMIC DNA]</scope>
    <source>
        <strain evidence="4">DSM 17436 / LMG 22146 / PsJN</strain>
    </source>
</reference>
<dbReference type="HOGENOM" id="CLU_058777_0_0_4"/>
<dbReference type="STRING" id="398527.Bphyt_4176"/>
<organism evidence="3 4">
    <name type="scientific">Paraburkholderia phytofirmans (strain DSM 17436 / LMG 22146 / PsJN)</name>
    <name type="common">Burkholderia phytofirmans</name>
    <dbReference type="NCBI Taxonomy" id="398527"/>
    <lineage>
        <taxon>Bacteria</taxon>
        <taxon>Pseudomonadati</taxon>
        <taxon>Pseudomonadota</taxon>
        <taxon>Betaproteobacteria</taxon>
        <taxon>Burkholderiales</taxon>
        <taxon>Burkholderiaceae</taxon>
        <taxon>Paraburkholderia</taxon>
    </lineage>
</organism>
<evidence type="ECO:0000313" key="3">
    <source>
        <dbReference type="EMBL" id="ACD18558.1"/>
    </source>
</evidence>
<dbReference type="InterPro" id="IPR036237">
    <property type="entry name" value="Xyl_isomerase-like_sf"/>
</dbReference>
<evidence type="ECO:0000313" key="4">
    <source>
        <dbReference type="Proteomes" id="UP000001739"/>
    </source>
</evidence>
<proteinExistence type="predicted"/>
<dbReference type="Pfam" id="PF01261">
    <property type="entry name" value="AP_endonuc_2"/>
    <property type="match status" value="1"/>
</dbReference>
<dbReference type="AlphaFoldDB" id="B2TEN7"/>
<dbReference type="OrthoDB" id="9787068at2"/>
<keyword evidence="3" id="KW-0413">Isomerase</keyword>
<feature type="domain" description="Stress-response A/B barrel" evidence="2">
    <location>
        <begin position="8"/>
        <end position="71"/>
    </location>
</feature>
<sequence length="394" mass="43687">MSRPTGPVRHMVFCRFRADVTPARRLAFFEQIRRLTEVPGIAFTNFQCGPNVSPEGYGMNFADGFMMDFESGQPASRISPIRRIRRSARVCSKRSMAARKACSYSISIWKLMRNLQGRLDLCSINTATLGHREPLSRTIDRIAKAGFGGIAPWRREVEEADLVQIARQIKALDLTVTGYCRSTYLPAATSAEFKANVEANRAALRDAAILGARCFVMVVGGLPEGSRDLDGARNQVSEGIEMLLETARDCGVPLALEPLHPVYAADRAVLNTIAQALEICERVDRDRSGMLGVAVDVYHCWWDPALTASIEAAGRAGRILAYHACDWLRETRDVLLDRGMMGDGVIDLPAVRQTIESAGYEGLVEVEIFSAQDWWLRDPDEVLAICADRLQNFC</sequence>